<sequence length="233" mass="25157">MLSNQARISLSIFSTLLVLLSLSFLVLTPPFSLSLHLPFHEPKPATPRPVVTTTFRPIPALEDLSLAADPAWAALLPGDGGFLNVRYNETYVQAWGISAFHALHCLAMIRGALQSASGLRADGGWSYGRGHGHGGGGGDAGVGDHYWAPEHLMHCFSYLAQTLQCNGDSTIERPWVTRTVEGDVTASGVDGMGVQHRCRSMELARHVATTSDREAVEDWGWKVGDTVESVFGF</sequence>
<protein>
    <submittedName>
        <fullName evidence="3">Uncharacterized protein</fullName>
    </submittedName>
</protein>
<evidence type="ECO:0000256" key="1">
    <source>
        <dbReference type="ARBA" id="ARBA00004685"/>
    </source>
</evidence>
<proteinExistence type="inferred from homology"/>
<evidence type="ECO:0000313" key="4">
    <source>
        <dbReference type="Proteomes" id="UP000192927"/>
    </source>
</evidence>
<dbReference type="EMBL" id="FWEW01001957">
    <property type="protein sequence ID" value="SLM37873.1"/>
    <property type="molecule type" value="Genomic_DNA"/>
</dbReference>
<dbReference type="PANTHER" id="PTHR33365">
    <property type="entry name" value="YALI0B05434P"/>
    <property type="match status" value="1"/>
</dbReference>
<dbReference type="GO" id="GO:0043386">
    <property type="term" value="P:mycotoxin biosynthetic process"/>
    <property type="evidence" value="ECO:0007669"/>
    <property type="project" value="InterPro"/>
</dbReference>
<organism evidence="3 4">
    <name type="scientific">Lasallia pustulata</name>
    <dbReference type="NCBI Taxonomy" id="136370"/>
    <lineage>
        <taxon>Eukaryota</taxon>
        <taxon>Fungi</taxon>
        <taxon>Dikarya</taxon>
        <taxon>Ascomycota</taxon>
        <taxon>Pezizomycotina</taxon>
        <taxon>Lecanoromycetes</taxon>
        <taxon>OSLEUM clade</taxon>
        <taxon>Umbilicariomycetidae</taxon>
        <taxon>Umbilicariales</taxon>
        <taxon>Umbilicariaceae</taxon>
        <taxon>Lasallia</taxon>
    </lineage>
</organism>
<evidence type="ECO:0000256" key="2">
    <source>
        <dbReference type="ARBA" id="ARBA00035112"/>
    </source>
</evidence>
<evidence type="ECO:0000313" key="3">
    <source>
        <dbReference type="EMBL" id="SLM37873.1"/>
    </source>
</evidence>
<dbReference type="Proteomes" id="UP000192927">
    <property type="component" value="Unassembled WGS sequence"/>
</dbReference>
<keyword evidence="4" id="KW-1185">Reference proteome</keyword>
<dbReference type="InterPro" id="IPR021765">
    <property type="entry name" value="UstYa-like"/>
</dbReference>
<dbReference type="AlphaFoldDB" id="A0A1W5D430"/>
<comment type="pathway">
    <text evidence="1">Mycotoxin biosynthesis.</text>
</comment>
<dbReference type="Pfam" id="PF11807">
    <property type="entry name" value="UstYa"/>
    <property type="match status" value="1"/>
</dbReference>
<reference evidence="4" key="1">
    <citation type="submission" date="2017-03" db="EMBL/GenBank/DDBJ databases">
        <authorList>
            <person name="Sharma R."/>
            <person name="Thines M."/>
        </authorList>
    </citation>
    <scope>NUCLEOTIDE SEQUENCE [LARGE SCALE GENOMIC DNA]</scope>
</reference>
<accession>A0A1W5D430</accession>
<name>A0A1W5D430_9LECA</name>
<comment type="similarity">
    <text evidence="2">Belongs to the ustYa family.</text>
</comment>
<dbReference type="PANTHER" id="PTHR33365:SF4">
    <property type="entry name" value="CYCLOCHLOROTINE BIOSYNTHESIS PROTEIN O"/>
    <property type="match status" value="1"/>
</dbReference>